<feature type="compositionally biased region" description="Acidic residues" evidence="1">
    <location>
        <begin position="20"/>
        <end position="29"/>
    </location>
</feature>
<comment type="caution">
    <text evidence="2">The sequence shown here is derived from an EMBL/GenBank/DDBJ whole genome shotgun (WGS) entry which is preliminary data.</text>
</comment>
<feature type="region of interest" description="Disordered" evidence="1">
    <location>
        <begin position="65"/>
        <end position="105"/>
    </location>
</feature>
<keyword evidence="3" id="KW-1185">Reference proteome</keyword>
<sequence length="128" mass="15076">MRRIISPDHPARRRLNLSTGDEEGEDSQIEDNYREDEKLHFDFKNEVPLSGKGPVDWRNENGKWIGKIQNDDEPDKMENKTTETEPKDKEAKIEDVKTQNEETPHTSYTYKRRSLYKLILVCISELLL</sequence>
<gene>
    <name evidence="2" type="ORF">ABMA27_003303</name>
</gene>
<accession>A0ABR3HSU5</accession>
<evidence type="ECO:0000313" key="3">
    <source>
        <dbReference type="Proteomes" id="UP001549920"/>
    </source>
</evidence>
<feature type="region of interest" description="Disordered" evidence="1">
    <location>
        <begin position="1"/>
        <end position="29"/>
    </location>
</feature>
<proteinExistence type="predicted"/>
<organism evidence="2 3">
    <name type="scientific">Loxostege sticticalis</name>
    <name type="common">Beet webworm moth</name>
    <dbReference type="NCBI Taxonomy" id="481309"/>
    <lineage>
        <taxon>Eukaryota</taxon>
        <taxon>Metazoa</taxon>
        <taxon>Ecdysozoa</taxon>
        <taxon>Arthropoda</taxon>
        <taxon>Hexapoda</taxon>
        <taxon>Insecta</taxon>
        <taxon>Pterygota</taxon>
        <taxon>Neoptera</taxon>
        <taxon>Endopterygota</taxon>
        <taxon>Lepidoptera</taxon>
        <taxon>Glossata</taxon>
        <taxon>Ditrysia</taxon>
        <taxon>Pyraloidea</taxon>
        <taxon>Crambidae</taxon>
        <taxon>Pyraustinae</taxon>
        <taxon>Loxostege</taxon>
    </lineage>
</organism>
<evidence type="ECO:0000313" key="2">
    <source>
        <dbReference type="EMBL" id="KAL0879574.1"/>
    </source>
</evidence>
<protein>
    <submittedName>
        <fullName evidence="2">Uncharacterized protein</fullName>
    </submittedName>
</protein>
<reference evidence="2 3" key="1">
    <citation type="submission" date="2024-06" db="EMBL/GenBank/DDBJ databases">
        <title>A chromosome-level genome assembly of beet webworm, Loxostege sticticalis.</title>
        <authorList>
            <person name="Zhang Y."/>
        </authorList>
    </citation>
    <scope>NUCLEOTIDE SEQUENCE [LARGE SCALE GENOMIC DNA]</scope>
    <source>
        <strain evidence="2">AQ026</strain>
        <tissue evidence="2">Whole body</tissue>
    </source>
</reference>
<dbReference type="EMBL" id="JBEUOH010000014">
    <property type="protein sequence ID" value="KAL0879574.1"/>
    <property type="molecule type" value="Genomic_DNA"/>
</dbReference>
<dbReference type="Proteomes" id="UP001549920">
    <property type="component" value="Unassembled WGS sequence"/>
</dbReference>
<evidence type="ECO:0000256" key="1">
    <source>
        <dbReference type="SAM" id="MobiDB-lite"/>
    </source>
</evidence>
<feature type="compositionally biased region" description="Basic and acidic residues" evidence="1">
    <location>
        <begin position="76"/>
        <end position="104"/>
    </location>
</feature>
<name>A0ABR3HSU5_LOXSC</name>
<feature type="compositionally biased region" description="Basic and acidic residues" evidence="1">
    <location>
        <begin position="1"/>
        <end position="10"/>
    </location>
</feature>